<dbReference type="EMBL" id="VSRR010000761">
    <property type="protein sequence ID" value="MPC19330.1"/>
    <property type="molecule type" value="Genomic_DNA"/>
</dbReference>
<organism evidence="1 2">
    <name type="scientific">Portunus trituberculatus</name>
    <name type="common">Swimming crab</name>
    <name type="synonym">Neptunus trituberculatus</name>
    <dbReference type="NCBI Taxonomy" id="210409"/>
    <lineage>
        <taxon>Eukaryota</taxon>
        <taxon>Metazoa</taxon>
        <taxon>Ecdysozoa</taxon>
        <taxon>Arthropoda</taxon>
        <taxon>Crustacea</taxon>
        <taxon>Multicrustacea</taxon>
        <taxon>Malacostraca</taxon>
        <taxon>Eumalacostraca</taxon>
        <taxon>Eucarida</taxon>
        <taxon>Decapoda</taxon>
        <taxon>Pleocyemata</taxon>
        <taxon>Brachyura</taxon>
        <taxon>Eubrachyura</taxon>
        <taxon>Portunoidea</taxon>
        <taxon>Portunidae</taxon>
        <taxon>Portuninae</taxon>
        <taxon>Portunus</taxon>
    </lineage>
</organism>
<proteinExistence type="predicted"/>
<evidence type="ECO:0000313" key="2">
    <source>
        <dbReference type="Proteomes" id="UP000324222"/>
    </source>
</evidence>
<comment type="caution">
    <text evidence="1">The sequence shown here is derived from an EMBL/GenBank/DDBJ whole genome shotgun (WGS) entry which is preliminary data.</text>
</comment>
<name>A0A5B7DDB3_PORTR</name>
<keyword evidence="2" id="KW-1185">Reference proteome</keyword>
<gene>
    <name evidence="1" type="ORF">E2C01_012243</name>
</gene>
<reference evidence="1 2" key="1">
    <citation type="submission" date="2019-05" db="EMBL/GenBank/DDBJ databases">
        <title>Another draft genome of Portunus trituberculatus and its Hox gene families provides insights of decapod evolution.</title>
        <authorList>
            <person name="Jeong J.-H."/>
            <person name="Song I."/>
            <person name="Kim S."/>
            <person name="Choi T."/>
            <person name="Kim D."/>
            <person name="Ryu S."/>
            <person name="Kim W."/>
        </authorList>
    </citation>
    <scope>NUCLEOTIDE SEQUENCE [LARGE SCALE GENOMIC DNA]</scope>
    <source>
        <tissue evidence="1">Muscle</tissue>
    </source>
</reference>
<sequence>MGRGCRGGQFYSSLSRKALPLVARTAVYSDAYPKIGNNRVRRTSENPLSNKPGGEVQKLVYSRETTTVAGAEEAAGLRSPGCLLFR</sequence>
<dbReference type="Proteomes" id="UP000324222">
    <property type="component" value="Unassembled WGS sequence"/>
</dbReference>
<evidence type="ECO:0000313" key="1">
    <source>
        <dbReference type="EMBL" id="MPC19330.1"/>
    </source>
</evidence>
<protein>
    <submittedName>
        <fullName evidence="1">Uncharacterized protein</fullName>
    </submittedName>
</protein>
<dbReference type="AlphaFoldDB" id="A0A5B7DDB3"/>
<accession>A0A5B7DDB3</accession>